<dbReference type="Proteomes" id="UP001151699">
    <property type="component" value="Chromosome C"/>
</dbReference>
<keyword evidence="3" id="KW-0648">Protein biosynthesis</keyword>
<dbReference type="Gene3D" id="3.30.70.1660">
    <property type="match status" value="1"/>
</dbReference>
<reference evidence="5" key="1">
    <citation type="submission" date="2022-07" db="EMBL/GenBank/DDBJ databases">
        <authorList>
            <person name="Trinca V."/>
            <person name="Uliana J.V.C."/>
            <person name="Torres T.T."/>
            <person name="Ward R.J."/>
            <person name="Monesi N."/>
        </authorList>
    </citation>
    <scope>NUCLEOTIDE SEQUENCE</scope>
    <source>
        <strain evidence="5">HSMRA1968</strain>
        <tissue evidence="5">Whole embryos</tissue>
    </source>
</reference>
<dbReference type="InterPro" id="IPR050057">
    <property type="entry name" value="Prokaryotic/Mito_RF"/>
</dbReference>
<dbReference type="Pfam" id="PF03462">
    <property type="entry name" value="PCRF"/>
    <property type="match status" value="1"/>
</dbReference>
<gene>
    <name evidence="5" type="primary">MTRF1L</name>
    <name evidence="5" type="ORF">Bhyg_13257</name>
</gene>
<comment type="caution">
    <text evidence="5">The sequence shown here is derived from an EMBL/GenBank/DDBJ whole genome shotgun (WGS) entry which is preliminary data.</text>
</comment>
<accession>A0A9Q0MP77</accession>
<evidence type="ECO:0000256" key="3">
    <source>
        <dbReference type="ARBA" id="ARBA00022917"/>
    </source>
</evidence>
<dbReference type="AlphaFoldDB" id="A0A9Q0MP77"/>
<keyword evidence="6" id="KW-1185">Reference proteome</keyword>
<evidence type="ECO:0000313" key="6">
    <source>
        <dbReference type="Proteomes" id="UP001151699"/>
    </source>
</evidence>
<dbReference type="FunFam" id="3.30.160.20:FF:000004">
    <property type="entry name" value="Peptide chain release factor 1"/>
    <property type="match status" value="1"/>
</dbReference>
<comment type="similarity">
    <text evidence="1">Belongs to the prokaryotic/mitochondrial release factor family.</text>
</comment>
<dbReference type="SUPFAM" id="SSF75620">
    <property type="entry name" value="Release factor"/>
    <property type="match status" value="1"/>
</dbReference>
<evidence type="ECO:0000259" key="4">
    <source>
        <dbReference type="PROSITE" id="PS00745"/>
    </source>
</evidence>
<dbReference type="InterPro" id="IPR005139">
    <property type="entry name" value="PCRF"/>
</dbReference>
<evidence type="ECO:0000256" key="1">
    <source>
        <dbReference type="ARBA" id="ARBA00010835"/>
    </source>
</evidence>
<dbReference type="GO" id="GO:0005737">
    <property type="term" value="C:cytoplasm"/>
    <property type="evidence" value="ECO:0007669"/>
    <property type="project" value="UniProtKB-ARBA"/>
</dbReference>
<dbReference type="OrthoDB" id="2019491at2759"/>
<evidence type="ECO:0000256" key="2">
    <source>
        <dbReference type="ARBA" id="ARBA00022481"/>
    </source>
</evidence>
<dbReference type="SMART" id="SM00937">
    <property type="entry name" value="PCRF"/>
    <property type="match status" value="1"/>
</dbReference>
<sequence length="400" mass="45389">MLKRTCNQLIRSSASLLSKHQWKNDQRLFCSKRYDYGGLSINDAEVQKYLTNVTREYYDLVNRRETLGREGFEKIRELQHIVEIYESRNVAIENLNIVNDEMSKEKDNDLLALLNDEKQEFSASIESLNGHLMESVFQMPENQYCTSMYLEVTAGVGGQEAMLFASEIFDMYAKYCVYKRWNVEIITIDSSELGGLRHSSCIVTGDDAFNLLRFEAGVHRVQRIPSTEKAGRVHTSTVTVAVIPKPDDVDLSINDKDLRIETKRASGAGGQHVNTTDSAVRIVHIPTGIVAECQTERSQIKNKEIALTKLQAKLCKQHLDAENASTQATRKSQVGTSLRNEKIRTYNYNQDRISDHRIEGGTLHNIESFLNGSSALDELINKLRLSHRRNEIIEIIKGSS</sequence>
<proteinExistence type="inferred from homology"/>
<feature type="domain" description="Prokaryotic-type class I peptide chain release factors" evidence="4">
    <location>
        <begin position="264"/>
        <end position="280"/>
    </location>
</feature>
<dbReference type="PANTHER" id="PTHR43804">
    <property type="entry name" value="LD18447P"/>
    <property type="match status" value="1"/>
</dbReference>
<organism evidence="5 6">
    <name type="scientific">Pseudolycoriella hygida</name>
    <dbReference type="NCBI Taxonomy" id="35572"/>
    <lineage>
        <taxon>Eukaryota</taxon>
        <taxon>Metazoa</taxon>
        <taxon>Ecdysozoa</taxon>
        <taxon>Arthropoda</taxon>
        <taxon>Hexapoda</taxon>
        <taxon>Insecta</taxon>
        <taxon>Pterygota</taxon>
        <taxon>Neoptera</taxon>
        <taxon>Endopterygota</taxon>
        <taxon>Diptera</taxon>
        <taxon>Nematocera</taxon>
        <taxon>Sciaroidea</taxon>
        <taxon>Sciaridae</taxon>
        <taxon>Pseudolycoriella</taxon>
    </lineage>
</organism>
<dbReference type="Pfam" id="PF00472">
    <property type="entry name" value="RF-1"/>
    <property type="match status" value="1"/>
</dbReference>
<dbReference type="EMBL" id="WJQU01000004">
    <property type="protein sequence ID" value="KAJ6634680.1"/>
    <property type="molecule type" value="Genomic_DNA"/>
</dbReference>
<dbReference type="PANTHER" id="PTHR43804:SF7">
    <property type="entry name" value="LD18447P"/>
    <property type="match status" value="1"/>
</dbReference>
<keyword evidence="2" id="KW-0488">Methylation</keyword>
<dbReference type="PROSITE" id="PS00745">
    <property type="entry name" value="RF_PROK_I"/>
    <property type="match status" value="1"/>
</dbReference>
<dbReference type="InterPro" id="IPR045853">
    <property type="entry name" value="Pep_chain_release_fac_I_sf"/>
</dbReference>
<name>A0A9Q0MP77_9DIPT</name>
<dbReference type="InterPro" id="IPR000352">
    <property type="entry name" value="Pep_chain_release_fac_I"/>
</dbReference>
<evidence type="ECO:0000313" key="5">
    <source>
        <dbReference type="EMBL" id="KAJ6634680.1"/>
    </source>
</evidence>
<protein>
    <submittedName>
        <fullName evidence="5">Peptide chain release factor 1-like, mitochondrial</fullName>
    </submittedName>
</protein>
<dbReference type="GO" id="GO:0003747">
    <property type="term" value="F:translation release factor activity"/>
    <property type="evidence" value="ECO:0007669"/>
    <property type="project" value="InterPro"/>
</dbReference>
<dbReference type="Gene3D" id="3.30.160.20">
    <property type="match status" value="1"/>
</dbReference>